<reference evidence="8" key="1">
    <citation type="journal article" date="2014" name="Int. J. Syst. Evol. Microbiol.">
        <title>Complete genome sequence of Corynebacterium casei LMG S-19264T (=DSM 44701T), isolated from a smear-ripened cheese.</title>
        <authorList>
            <consortium name="US DOE Joint Genome Institute (JGI-PGF)"/>
            <person name="Walter F."/>
            <person name="Albersmeier A."/>
            <person name="Kalinowski J."/>
            <person name="Ruckert C."/>
        </authorList>
    </citation>
    <scope>NUCLEOTIDE SEQUENCE</scope>
    <source>
        <strain evidence="8">CGMCC 1.10998</strain>
    </source>
</reference>
<dbReference type="PANTHER" id="PTHR30250">
    <property type="entry name" value="PST FAMILY PREDICTED COLANIC ACID TRANSPORTER"/>
    <property type="match status" value="1"/>
</dbReference>
<comment type="subcellular location">
    <subcellularLocation>
        <location evidence="1">Cell membrane</location>
        <topology evidence="1">Multi-pass membrane protein</topology>
    </subcellularLocation>
</comment>
<feature type="transmembrane region" description="Helical" evidence="7">
    <location>
        <begin position="403"/>
        <end position="424"/>
    </location>
</feature>
<keyword evidence="9" id="KW-1185">Reference proteome</keyword>
<name>A0A916UZV9_9BURK</name>
<feature type="transmembrane region" description="Helical" evidence="7">
    <location>
        <begin position="332"/>
        <end position="355"/>
    </location>
</feature>
<evidence type="ECO:0000256" key="6">
    <source>
        <dbReference type="SAM" id="MobiDB-lite"/>
    </source>
</evidence>
<keyword evidence="2" id="KW-1003">Cell membrane</keyword>
<dbReference type="InterPro" id="IPR002797">
    <property type="entry name" value="Polysacc_synth"/>
</dbReference>
<proteinExistence type="predicted"/>
<feature type="transmembrane region" description="Helical" evidence="7">
    <location>
        <begin position="367"/>
        <end position="391"/>
    </location>
</feature>
<dbReference type="PANTHER" id="PTHR30250:SF11">
    <property type="entry name" value="O-ANTIGEN TRANSPORTER-RELATED"/>
    <property type="match status" value="1"/>
</dbReference>
<evidence type="ECO:0000256" key="7">
    <source>
        <dbReference type="SAM" id="Phobius"/>
    </source>
</evidence>
<keyword evidence="5 7" id="KW-0472">Membrane</keyword>
<dbReference type="GO" id="GO:0005886">
    <property type="term" value="C:plasma membrane"/>
    <property type="evidence" value="ECO:0007669"/>
    <property type="project" value="UniProtKB-SubCell"/>
</dbReference>
<feature type="transmembrane region" description="Helical" evidence="7">
    <location>
        <begin position="299"/>
        <end position="320"/>
    </location>
</feature>
<evidence type="ECO:0000256" key="4">
    <source>
        <dbReference type="ARBA" id="ARBA00022989"/>
    </source>
</evidence>
<feature type="transmembrane region" description="Helical" evidence="7">
    <location>
        <begin position="158"/>
        <end position="179"/>
    </location>
</feature>
<feature type="compositionally biased region" description="Basic and acidic residues" evidence="6">
    <location>
        <begin position="8"/>
        <end position="18"/>
    </location>
</feature>
<feature type="transmembrane region" description="Helical" evidence="7">
    <location>
        <begin position="213"/>
        <end position="235"/>
    </location>
</feature>
<dbReference type="RefSeq" id="WP_188569045.1">
    <property type="nucleotide sequence ID" value="NZ_BMED01000007.1"/>
</dbReference>
<feature type="transmembrane region" description="Helical" evidence="7">
    <location>
        <begin position="93"/>
        <end position="113"/>
    </location>
</feature>
<dbReference type="Pfam" id="PF01943">
    <property type="entry name" value="Polysacc_synt"/>
    <property type="match status" value="1"/>
</dbReference>
<evidence type="ECO:0000256" key="5">
    <source>
        <dbReference type="ARBA" id="ARBA00023136"/>
    </source>
</evidence>
<dbReference type="InterPro" id="IPR050833">
    <property type="entry name" value="Poly_Biosynth_Transport"/>
</dbReference>
<feature type="transmembrane region" description="Helical" evidence="7">
    <location>
        <begin position="188"/>
        <end position="207"/>
    </location>
</feature>
<feature type="transmembrane region" description="Helical" evidence="7">
    <location>
        <begin position="430"/>
        <end position="450"/>
    </location>
</feature>
<comment type="caution">
    <text evidence="8">The sequence shown here is derived from an EMBL/GenBank/DDBJ whole genome shotgun (WGS) entry which is preliminary data.</text>
</comment>
<dbReference type="EMBL" id="BMED01000007">
    <property type="protein sequence ID" value="GGC97893.1"/>
    <property type="molecule type" value="Genomic_DNA"/>
</dbReference>
<dbReference type="CDD" id="cd13128">
    <property type="entry name" value="MATE_Wzx_like"/>
    <property type="match status" value="1"/>
</dbReference>
<feature type="transmembrane region" description="Helical" evidence="7">
    <location>
        <begin position="259"/>
        <end position="279"/>
    </location>
</feature>
<feature type="transmembrane region" description="Helical" evidence="7">
    <location>
        <begin position="53"/>
        <end position="73"/>
    </location>
</feature>
<dbReference type="AlphaFoldDB" id="A0A916UZV9"/>
<reference evidence="8" key="2">
    <citation type="submission" date="2020-09" db="EMBL/GenBank/DDBJ databases">
        <authorList>
            <person name="Sun Q."/>
            <person name="Zhou Y."/>
        </authorList>
    </citation>
    <scope>NUCLEOTIDE SEQUENCE</scope>
    <source>
        <strain evidence="8">CGMCC 1.10998</strain>
    </source>
</reference>
<feature type="compositionally biased region" description="Basic and acidic residues" evidence="6">
    <location>
        <begin position="28"/>
        <end position="42"/>
    </location>
</feature>
<evidence type="ECO:0000256" key="2">
    <source>
        <dbReference type="ARBA" id="ARBA00022475"/>
    </source>
</evidence>
<organism evidence="8 9">
    <name type="scientific">Undibacterium terreum</name>
    <dbReference type="NCBI Taxonomy" id="1224302"/>
    <lineage>
        <taxon>Bacteria</taxon>
        <taxon>Pseudomonadati</taxon>
        <taxon>Pseudomonadota</taxon>
        <taxon>Betaproteobacteria</taxon>
        <taxon>Burkholderiales</taxon>
        <taxon>Oxalobacteraceae</taxon>
        <taxon>Undibacterium</taxon>
    </lineage>
</organism>
<dbReference type="Proteomes" id="UP000637423">
    <property type="component" value="Unassembled WGS sequence"/>
</dbReference>
<evidence type="ECO:0000256" key="1">
    <source>
        <dbReference type="ARBA" id="ARBA00004651"/>
    </source>
</evidence>
<evidence type="ECO:0000256" key="3">
    <source>
        <dbReference type="ARBA" id="ARBA00022692"/>
    </source>
</evidence>
<protein>
    <submittedName>
        <fullName evidence="8">Transporter</fullName>
    </submittedName>
</protein>
<keyword evidence="3 7" id="KW-0812">Transmembrane</keyword>
<feature type="region of interest" description="Disordered" evidence="6">
    <location>
        <begin position="1"/>
        <end position="45"/>
    </location>
</feature>
<feature type="transmembrane region" description="Helical" evidence="7">
    <location>
        <begin position="125"/>
        <end position="152"/>
    </location>
</feature>
<accession>A0A916UZV9</accession>
<evidence type="ECO:0000313" key="9">
    <source>
        <dbReference type="Proteomes" id="UP000637423"/>
    </source>
</evidence>
<evidence type="ECO:0000313" key="8">
    <source>
        <dbReference type="EMBL" id="GGC97893.1"/>
    </source>
</evidence>
<sequence length="458" mass="49575">MSMWPGRDSTRDSIRGPLDESIFEPLDEPGRDSAPEPFHDSSPEPAKGVSGNIFYLVLVQAITYLAPLITLPYLTRTLDVGHYALLGFTQAVIQYFVLVTDYGFGITATRLIAIDSRNKNAVSAVVANTLAVKLLLAIACALFSLLLMAVFSDLGENALLLAACFIGVLGNALFPTWLFQGLEKMQMLAFITCMSRLLPLPFFFLFVKTPDDVIRAAILQNIPGLLAAIASFYYLSQQGIVGRSAVSARTIKAMLQEGWPVFLSNMSTSFYTGINLILLKIFSGADQVAYFAATDKIRLAAQGFIQPIASALFPRIVALGRKAESAAASRALVLRGTVLLVALELAGGLVLYFGADLIARRYLGADFLAAAVYLKSLAFLPVIIAVATVISQWRFLALGESRVLSRIYLIAGPLHALYASYLTYAHQSSGLIASLYITEIGITLAMIAVAQRKQIPLL</sequence>
<gene>
    <name evidence="8" type="primary">rfbX</name>
    <name evidence="8" type="ORF">GCM10011396_51780</name>
</gene>
<keyword evidence="4 7" id="KW-1133">Transmembrane helix</keyword>